<dbReference type="CDD" id="cd00093">
    <property type="entry name" value="HTH_XRE"/>
    <property type="match status" value="1"/>
</dbReference>
<reference evidence="5 6" key="1">
    <citation type="submission" date="2014-08" db="EMBL/GenBank/DDBJ databases">
        <title>Genome sequence of Tetragenococcus muriaticus.</title>
        <authorList>
            <person name="Chuea-nongthon C."/>
            <person name="Rodtong S."/>
            <person name="Yongsawatdigul J."/>
            <person name="Steele J.L."/>
            <person name="Liu X.-y."/>
            <person name="Speers J."/>
            <person name="Glasner J.D."/>
            <person name="Neeno-Eckwall E.C."/>
        </authorList>
    </citation>
    <scope>NUCLEOTIDE SEQUENCE [LARGE SCALE GENOMIC DNA]</scope>
    <source>
        <strain evidence="5 6">PMC-11-5</strain>
    </source>
</reference>
<dbReference type="PROSITE" id="PS50943">
    <property type="entry name" value="HTH_CROC1"/>
    <property type="match status" value="1"/>
</dbReference>
<name>A0A091C8B3_9ENTE</name>
<comment type="caution">
    <text evidence="5">The sequence shown here is derived from an EMBL/GenBank/DDBJ whole genome shotgun (WGS) entry which is preliminary data.</text>
</comment>
<dbReference type="Proteomes" id="UP000029380">
    <property type="component" value="Unassembled WGS sequence"/>
</dbReference>
<keyword evidence="3" id="KW-0804">Transcription</keyword>
<proteinExistence type="predicted"/>
<dbReference type="InterPro" id="IPR015927">
    <property type="entry name" value="Peptidase_S24_S26A/B/C"/>
</dbReference>
<dbReference type="AlphaFoldDB" id="A0A091C8B3"/>
<dbReference type="InterPro" id="IPR010982">
    <property type="entry name" value="Lambda_DNA-bd_dom_sf"/>
</dbReference>
<dbReference type="Gene3D" id="1.10.260.40">
    <property type="entry name" value="lambda repressor-like DNA-binding domains"/>
    <property type="match status" value="1"/>
</dbReference>
<gene>
    <name evidence="5" type="ORF">TMUPMC115_0914</name>
</gene>
<sequence>METMGDRIKRLRFENNWTQEELGNRVGLKRAAINKYEKGNVENMRRSVVEKMSSVFGVSPSYLMALDDSNTFQVESDVEISLNYYGTVAAGIFEESTTAYDQMKIPATILREDPEKYFILKANGDSMNKVIANGHYVVVEDFSKSDDPIFTSNDIVIVKNGSEHTMKRVRKTDKMVHLEPESYIDEFETQSFPIDDFNELQIIGKVIYSFKQF</sequence>
<protein>
    <submittedName>
        <fullName evidence="5">Putative phage-associated repressor</fullName>
    </submittedName>
</protein>
<dbReference type="Pfam" id="PF00717">
    <property type="entry name" value="Peptidase_S24"/>
    <property type="match status" value="1"/>
</dbReference>
<accession>A0A091C8B3</accession>
<keyword evidence="1" id="KW-0805">Transcription regulation</keyword>
<dbReference type="EMBL" id="JPVU01000098">
    <property type="protein sequence ID" value="KFN92402.1"/>
    <property type="molecule type" value="Genomic_DNA"/>
</dbReference>
<dbReference type="InterPro" id="IPR036286">
    <property type="entry name" value="LexA/Signal_pep-like_sf"/>
</dbReference>
<dbReference type="PANTHER" id="PTHR40661:SF3">
    <property type="entry name" value="FELS-1 PROPHAGE TRANSCRIPTIONAL REGULATOR"/>
    <property type="match status" value="1"/>
</dbReference>
<organism evidence="5 6">
    <name type="scientific">Tetragenococcus muriaticus PMC-11-5</name>
    <dbReference type="NCBI Taxonomy" id="1302649"/>
    <lineage>
        <taxon>Bacteria</taxon>
        <taxon>Bacillati</taxon>
        <taxon>Bacillota</taxon>
        <taxon>Bacilli</taxon>
        <taxon>Lactobacillales</taxon>
        <taxon>Enterococcaceae</taxon>
        <taxon>Tetragenococcus</taxon>
    </lineage>
</organism>
<feature type="domain" description="HTH cro/C1-type" evidence="4">
    <location>
        <begin position="8"/>
        <end position="63"/>
    </location>
</feature>
<evidence type="ECO:0000256" key="1">
    <source>
        <dbReference type="ARBA" id="ARBA00023015"/>
    </source>
</evidence>
<dbReference type="CDD" id="cd06529">
    <property type="entry name" value="S24_LexA-like"/>
    <property type="match status" value="1"/>
</dbReference>
<dbReference type="OrthoDB" id="2475196at2"/>
<evidence type="ECO:0000256" key="2">
    <source>
        <dbReference type="ARBA" id="ARBA00023125"/>
    </source>
</evidence>
<dbReference type="InterPro" id="IPR039418">
    <property type="entry name" value="LexA-like"/>
</dbReference>
<keyword evidence="2" id="KW-0238">DNA-binding</keyword>
<dbReference type="Gene3D" id="2.10.109.10">
    <property type="entry name" value="Umud Fragment, subunit A"/>
    <property type="match status" value="1"/>
</dbReference>
<evidence type="ECO:0000259" key="4">
    <source>
        <dbReference type="PROSITE" id="PS50943"/>
    </source>
</evidence>
<dbReference type="PANTHER" id="PTHR40661">
    <property type="match status" value="1"/>
</dbReference>
<dbReference type="PATRIC" id="fig|1302649.3.peg.916"/>
<dbReference type="Pfam" id="PF01381">
    <property type="entry name" value="HTH_3"/>
    <property type="match status" value="1"/>
</dbReference>
<evidence type="ECO:0000313" key="6">
    <source>
        <dbReference type="Proteomes" id="UP000029380"/>
    </source>
</evidence>
<dbReference type="InterPro" id="IPR001387">
    <property type="entry name" value="Cro/C1-type_HTH"/>
</dbReference>
<dbReference type="RefSeq" id="WP_038025814.1">
    <property type="nucleotide sequence ID" value="NZ_JPVU01000098.1"/>
</dbReference>
<evidence type="ECO:0000256" key="3">
    <source>
        <dbReference type="ARBA" id="ARBA00023163"/>
    </source>
</evidence>
<dbReference type="SMART" id="SM00530">
    <property type="entry name" value="HTH_XRE"/>
    <property type="match status" value="1"/>
</dbReference>
<dbReference type="SUPFAM" id="SSF47413">
    <property type="entry name" value="lambda repressor-like DNA-binding domains"/>
    <property type="match status" value="1"/>
</dbReference>
<dbReference type="GO" id="GO:0003677">
    <property type="term" value="F:DNA binding"/>
    <property type="evidence" value="ECO:0007669"/>
    <property type="project" value="UniProtKB-KW"/>
</dbReference>
<dbReference type="SUPFAM" id="SSF51306">
    <property type="entry name" value="LexA/Signal peptidase"/>
    <property type="match status" value="1"/>
</dbReference>
<evidence type="ECO:0000313" key="5">
    <source>
        <dbReference type="EMBL" id="KFN92402.1"/>
    </source>
</evidence>